<dbReference type="Proteomes" id="UP001416858">
    <property type="component" value="Unassembled WGS sequence"/>
</dbReference>
<dbReference type="EMBL" id="BAABRO010000003">
    <property type="protein sequence ID" value="GAA5506720.1"/>
    <property type="molecule type" value="Genomic_DNA"/>
</dbReference>
<organism evidence="1 2">
    <name type="scientific">Novipirellula caenicola</name>
    <dbReference type="NCBI Taxonomy" id="1536901"/>
    <lineage>
        <taxon>Bacteria</taxon>
        <taxon>Pseudomonadati</taxon>
        <taxon>Planctomycetota</taxon>
        <taxon>Planctomycetia</taxon>
        <taxon>Pirellulales</taxon>
        <taxon>Pirellulaceae</taxon>
        <taxon>Novipirellula</taxon>
    </lineage>
</organism>
<accession>A0ABP9VQY1</accession>
<evidence type="ECO:0000313" key="2">
    <source>
        <dbReference type="Proteomes" id="UP001416858"/>
    </source>
</evidence>
<proteinExistence type="predicted"/>
<reference evidence="1 2" key="1">
    <citation type="submission" date="2024-02" db="EMBL/GenBank/DDBJ databases">
        <title>Rhodopirellula caenicola NBRC 110016.</title>
        <authorList>
            <person name="Ichikawa N."/>
            <person name="Katano-Makiyama Y."/>
            <person name="Hidaka K."/>
        </authorList>
    </citation>
    <scope>NUCLEOTIDE SEQUENCE [LARGE SCALE GENOMIC DNA]</scope>
    <source>
        <strain evidence="1 2">NBRC 110016</strain>
    </source>
</reference>
<gene>
    <name evidence="1" type="ORF">Rcae01_02173</name>
</gene>
<protein>
    <submittedName>
        <fullName evidence="1">Uncharacterized protein</fullName>
    </submittedName>
</protein>
<sequence length="88" mass="10081">MCEIVIVVSIKLTLREQFDWKQSDVIGAPVSRITSRVTRYPRKIFNFKTAPHSHSGARDGSGVFPARQPGWLWLLCLRAKLGHLLWVH</sequence>
<keyword evidence="2" id="KW-1185">Reference proteome</keyword>
<comment type="caution">
    <text evidence="1">The sequence shown here is derived from an EMBL/GenBank/DDBJ whole genome shotgun (WGS) entry which is preliminary data.</text>
</comment>
<evidence type="ECO:0000313" key="1">
    <source>
        <dbReference type="EMBL" id="GAA5506720.1"/>
    </source>
</evidence>
<name>A0ABP9VQY1_9BACT</name>